<keyword evidence="1" id="KW-0732">Signal</keyword>
<sequence>MSLRSGFISAAIIASLACSVPHATAHEASGQLSRLSLLPLHDGLNTFESPLGPFSIFQAWRDNGNAWGYHMYVLTTVIDKRTSVIGIEGSTETPDHSFEDHLRDSPHTGEDALTTVQFAHGELDGKPATLLFEAIRNPKDGPVTSRGPTIIYIYSLVASDGVPGWTPLYFHFVKKIAVPGTFCSSDIALKVATGLPLSADAGPPSSPDGCFP</sequence>
<evidence type="ECO:0000256" key="1">
    <source>
        <dbReference type="SAM" id="SignalP"/>
    </source>
</evidence>
<feature type="chain" id="PRO_5043899084" evidence="1">
    <location>
        <begin position="26"/>
        <end position="212"/>
    </location>
</feature>
<accession>A0AAV5NGV7</accession>
<dbReference type="AlphaFoldDB" id="A0AAV5NGV7"/>
<feature type="signal peptide" evidence="1">
    <location>
        <begin position="1"/>
        <end position="25"/>
    </location>
</feature>
<dbReference type="RefSeq" id="WP_099213219.1">
    <property type="nucleotide sequence ID" value="NZ_BEWM01000005.1"/>
</dbReference>
<dbReference type="EMBL" id="BSNU01000004">
    <property type="protein sequence ID" value="GLQ63578.1"/>
    <property type="molecule type" value="Genomic_DNA"/>
</dbReference>
<reference evidence="3" key="1">
    <citation type="journal article" date="2019" name="Int. J. Syst. Evol. Microbiol.">
        <title>The Global Catalogue of Microorganisms (GCM) 10K type strain sequencing project: providing services to taxonomists for standard genome sequencing and annotation.</title>
        <authorList>
            <consortium name="The Broad Institute Genomics Platform"/>
            <consortium name="The Broad Institute Genome Sequencing Center for Infectious Disease"/>
            <person name="Wu L."/>
            <person name="Ma J."/>
        </authorList>
    </citation>
    <scope>NUCLEOTIDE SEQUENCE [LARGE SCALE GENOMIC DNA]</scope>
    <source>
        <strain evidence="3">NBRC 3267</strain>
    </source>
</reference>
<dbReference type="Proteomes" id="UP001156614">
    <property type="component" value="Unassembled WGS sequence"/>
</dbReference>
<comment type="caution">
    <text evidence="2">The sequence shown here is derived from an EMBL/GenBank/DDBJ whole genome shotgun (WGS) entry which is preliminary data.</text>
</comment>
<protein>
    <submittedName>
        <fullName evidence="2">Uncharacterized protein</fullName>
    </submittedName>
</protein>
<name>A0AAV5NGV7_9PROT</name>
<organism evidence="2 3">
    <name type="scientific">Gluconobacter cerinus</name>
    <dbReference type="NCBI Taxonomy" id="38307"/>
    <lineage>
        <taxon>Bacteria</taxon>
        <taxon>Pseudomonadati</taxon>
        <taxon>Pseudomonadota</taxon>
        <taxon>Alphaproteobacteria</taxon>
        <taxon>Acetobacterales</taxon>
        <taxon>Acetobacteraceae</taxon>
        <taxon>Gluconobacter</taxon>
    </lineage>
</organism>
<evidence type="ECO:0000313" key="3">
    <source>
        <dbReference type="Proteomes" id="UP001156614"/>
    </source>
</evidence>
<dbReference type="PROSITE" id="PS51257">
    <property type="entry name" value="PROKAR_LIPOPROTEIN"/>
    <property type="match status" value="1"/>
</dbReference>
<gene>
    <name evidence="2" type="ORF">GCM10007867_24230</name>
</gene>
<evidence type="ECO:0000313" key="2">
    <source>
        <dbReference type="EMBL" id="GLQ63578.1"/>
    </source>
</evidence>
<proteinExistence type="predicted"/>
<keyword evidence="3" id="KW-1185">Reference proteome</keyword>